<proteinExistence type="predicted"/>
<evidence type="ECO:0000313" key="2">
    <source>
        <dbReference type="Proteomes" id="UP001236748"/>
    </source>
</evidence>
<dbReference type="EMBL" id="CP117450">
    <property type="protein sequence ID" value="WLH07252.1"/>
    <property type="molecule type" value="Genomic_DNA"/>
</dbReference>
<name>A0ABY9FV91_9PSED</name>
<accession>A0ABY9FV91</accession>
<dbReference type="InterPro" id="IPR021427">
    <property type="entry name" value="DUF3077"/>
</dbReference>
<protein>
    <submittedName>
        <fullName evidence="1">DUF3077 domain-containing protein</fullName>
    </submittedName>
</protein>
<keyword evidence="2" id="KW-1185">Reference proteome</keyword>
<organism evidence="1 2">
    <name type="scientific">Pseudomonas lurida</name>
    <dbReference type="NCBI Taxonomy" id="244566"/>
    <lineage>
        <taxon>Bacteria</taxon>
        <taxon>Pseudomonadati</taxon>
        <taxon>Pseudomonadota</taxon>
        <taxon>Gammaproteobacteria</taxon>
        <taxon>Pseudomonadales</taxon>
        <taxon>Pseudomonadaceae</taxon>
        <taxon>Pseudomonas</taxon>
    </lineage>
</organism>
<sequence length="93" mass="10426">MTSPAEHKTPGHTQFTKVNKEGRMLFRVNPGISIDEALEVASHLQFFANQFAFDAAMTDNCERLSWASYYLGEMAKALIDDVTDGLFLARPDQ</sequence>
<dbReference type="GeneID" id="99719264"/>
<reference evidence="1 2" key="1">
    <citation type="submission" date="2023-02" db="EMBL/GenBank/DDBJ databases">
        <title>Evolution of Hrp T3SS in non-pathogenic Pseudomonas fluorescens.</title>
        <authorList>
            <person name="Liao K."/>
            <person name="Wei H."/>
            <person name="Gu Y."/>
        </authorList>
    </citation>
    <scope>NUCLEOTIDE SEQUENCE [LARGE SCALE GENOMIC DNA]</scope>
    <source>
        <strain evidence="1 2">FP2043</strain>
    </source>
</reference>
<evidence type="ECO:0000313" key="1">
    <source>
        <dbReference type="EMBL" id="WLH07252.1"/>
    </source>
</evidence>
<gene>
    <name evidence="1" type="ORF">PSH67_00915</name>
</gene>
<dbReference type="RefSeq" id="WP_027606917.1">
    <property type="nucleotide sequence ID" value="NZ_CP117450.1"/>
</dbReference>
<dbReference type="Proteomes" id="UP001236748">
    <property type="component" value="Chromosome"/>
</dbReference>
<dbReference type="Pfam" id="PF11275">
    <property type="entry name" value="DUF3077"/>
    <property type="match status" value="1"/>
</dbReference>